<dbReference type="PRINTS" id="PR00371">
    <property type="entry name" value="FPNCR"/>
</dbReference>
<dbReference type="Pfam" id="PF00667">
    <property type="entry name" value="FAD_binding_1"/>
    <property type="match status" value="1"/>
</dbReference>
<feature type="transmembrane region" description="Helical" evidence="18">
    <location>
        <begin position="2408"/>
        <end position="2441"/>
    </location>
</feature>
<dbReference type="InterPro" id="IPR043502">
    <property type="entry name" value="DNA/RNA_pol_sf"/>
</dbReference>
<evidence type="ECO:0000259" key="21">
    <source>
        <dbReference type="PROSITE" id="PS50927"/>
    </source>
</evidence>
<keyword evidence="18" id="KW-0472">Membrane</keyword>
<evidence type="ECO:0000256" key="7">
    <source>
        <dbReference type="ARBA" id="ARBA00022729"/>
    </source>
</evidence>
<dbReference type="SMART" id="SM00220">
    <property type="entry name" value="S_TKc"/>
    <property type="match status" value="1"/>
</dbReference>
<dbReference type="PROSITE" id="PS51384">
    <property type="entry name" value="FAD_FR"/>
    <property type="match status" value="1"/>
</dbReference>
<feature type="domain" description="Reverse transcriptase" evidence="20">
    <location>
        <begin position="888"/>
        <end position="1168"/>
    </location>
</feature>
<keyword evidence="5" id="KW-0285">Flavoprotein</keyword>
<dbReference type="PANTHER" id="PTHR47976">
    <property type="entry name" value="G-TYPE LECTIN S-RECEPTOR-LIKE SERINE/THREONINE-PROTEIN KINASE SD2-5"/>
    <property type="match status" value="1"/>
</dbReference>
<dbReference type="PROSITE" id="PS00108">
    <property type="entry name" value="PROTEIN_KINASE_ST"/>
    <property type="match status" value="1"/>
</dbReference>
<feature type="region of interest" description="Disordered" evidence="17">
    <location>
        <begin position="272"/>
        <end position="292"/>
    </location>
</feature>
<evidence type="ECO:0000259" key="22">
    <source>
        <dbReference type="PROSITE" id="PS51384"/>
    </source>
</evidence>
<dbReference type="CDD" id="cd01650">
    <property type="entry name" value="RT_nLTR_like"/>
    <property type="match status" value="1"/>
</dbReference>
<accession>A0A2N9GPQ4</accession>
<evidence type="ECO:0000256" key="9">
    <source>
        <dbReference type="ARBA" id="ARBA00022777"/>
    </source>
</evidence>
<gene>
    <name evidence="23" type="ORF">FSB_LOCUS29504</name>
</gene>
<dbReference type="PANTHER" id="PTHR47976:SF2">
    <property type="entry name" value="RECEPTOR-LIKE SERINE_THREONINE-PROTEIN KINASE"/>
    <property type="match status" value="1"/>
</dbReference>
<dbReference type="Pfam" id="PF00175">
    <property type="entry name" value="NAD_binding_1"/>
    <property type="match status" value="1"/>
</dbReference>
<keyword evidence="18" id="KW-1133">Transmembrane helix</keyword>
<dbReference type="InterPro" id="IPR017938">
    <property type="entry name" value="Riboflavin_synthase-like_b-brl"/>
</dbReference>
<sequence>MGANRHFFIESKAFELNIDHGGGASIVRLYERGKDTLRSIFMGMKSAKILLDALEELVSLKQTGNFVRTIREGETMFIAQRCTNLKGRFVSVQAIHRGGRRGSIIIPEGRNSNGWRGFGLELRRILFPETVKSQNHQTLAAEGPANSDERMKKSFVAAVSSSRGTHGGGGDKGKAIIVDEIPDSKEQSKQSTKLTPLTINMGKTLYGREKGDMAVVKLSINIELLCGPNGEWSVSKACIAPTDTQEPKMQLKNGYVETKEAAGPRVNIKPTVLVEGGPNEASTSANPKPIKTTRPKWIWRPRAEMTQALTQFSTPVDSIDPKPAIGLFDSSNGVHRSWGSSSDWVLELRDGKRISIALSLLRQPTMETSSIPECADEPKVLLLEGFDDMGSSDDGKKDSEEDTDEEDGVSTVWEDPEVSEAEGTMVCCENTENALEIEPLASMGPDEMGITDDVLESTHPSEQVWGNYQEIGQVLGATYEGYEEEILNLLKSIDARRSQQPRERESNLKEAKAGGRGSRELKGLMSSVNYDMGSARRRTDPRERETKLDLITRGIVRSLWGIHHVDWVYFGSNGASGGILLMWDRRVVEKIDEAVGLFSVSCKFRSIADQHEWAFSGVYGDFNVIRFPSERLGADQFTPAMNDFSEFIFSLGLMDIPLEGGKFTWSNNRESPAMSRIDWFLYSADWEDRYPTVFDGTPSFILAKKLKALKLDLKKWNEEVFGNVGYKRQQLMIQLDQLDVIAEDRPLSVEENLIRERLRADIERNALLEEISWRQKSRALWHNSISSLLINGELSSEPKDIAECITQFYQNLFTEVGCRRPLLDGLDFSMLSTEDAAGLEKPFAEEEVSGVVHGFVGDKAPGPDGFPMAFFQFSWNVVKSDILRVLNYFHEMGSFERSLNATFLALIPKKTDAVEVKDFRPISLVGGMYKILAKLLANRLRLVLPSIISPSQNAFVQGRQILDSVLIANECLDSRMRQGDSGVLCKLDVEKAYDHVNWDFLIYLLQRCGFPLRWRNWIRFCITTVRFSILINGSPSGFFESSRGLRQGDSLSPLLFVVVMEALSRLMDRAVHGGYFSGFLVGNHVGSEVMVTHLLFADDTLMFCDADPSMLGQLGCVLTWFEAFSGLKINLGKSEMVPVGDVPNLADLAAILGCHCASLPMKYLGLPLGAKFKETTIWNLIIEKMEHRLAGWKRLYLSKGGKVTLIKSILSSLPTYFLSLFPIPAGVANRLEKLQRDFLWSGLGSKFKYHLVSWPKICEPVSSGGLAIRNLRRFNQALLGKWLWRYGLERDALWRRVVEAKYGSLWGGWCSKEVRGSYGVGLWKNIRREWDAFSGKIYMQVGNGVRIRFWHDRWCREEPLRLTYPELFSIAREKDASIADLVSFESGVMHWNLSFTRNVQDWELESCSSFMDLIYACPLKGEGEDHICWEHLHTFSVKRYYQSLTPTTSILFPWKMVWKAKVPPRVAFFSWIASLGKALTIDNLRKRGLILQNWCCLCKSNGESVDHLFLHCPLASDLWWMVFSMFGVQWVMPRTIMDLFSCWMGLPGRNDTVLVWKMIPHCLIWCLWHERNARNFEDSERHIHELKLFFFHTLFDWVLGSGVSSIHSILELIDLSVTGGSSRPICLLTVMHLLLPSCEGRDGLRWSGEMVDHLLLHCFMATGLWSFVFRSFGIHWVLPGKVMSYFATAPHEKERLQYFVSPEGRDDLYQYNQKERRSVLEVLEDFPSVQMPFEWLVQLVPPLKTRAFSISSSPSAHSNQVHLTVSVVSWITPFKRKRSGLCSAWLANLDPEQSIYIPAWFQKGTLSPPPPSLPLILIGPGTGCAPFRGFVEERVIQSESSTTAPVLFFFGCRNENSDFLYRDFWLSHSQNGGVLSEAKGGGLLVAFSRDQAQKVYVQHKMRENSHRIWNLLTEGAAIYVAGSSTKMPSDVLSVFEDIVSKEGGHPRESAVRWLRALEKAGSLAHTPIGPGVVRAIELKPSFMAVWDQLHQKSGESFSKMIPRLKEKLFSVPVFTYSKDDCYIGQKEQPLLALQVSNPWKSPSGEFAFGFYPLQNSEKANQFLLVVWFNNIKDQTIVWSANGNKPAPQGSALKQNNNNEFVLNDPQGNELWKAPSNGSKSICVAIMDNGNLVILDENYNSTWESFKEPTDTILTGQILRMPSTLRSRQSEKNYSKGSFRLSLQPDGNQLIFTEAGYMYIQGGKGLIYNLTKEDPGSNETFYHIARIDYDGVFRIYKHFREDTIESVGSCPSSWTAVQGIPDNICSGGFCGPNSICSTTSDGRAFCSCPVEFSPLYQSGYWAGCKLNFALPSCHDGWEANKELVDFVKLKNVNWLYSDYSLLQGDGVDEASCTQQCLGDCLRVVALYEDKCNFCWKLQYPLLNGIQGPNITTISLIKVPKDNGSGKKVWSTVVVVLAVLLGSSAFLNILFFLATSAAVYYLFHKKQNFPWIDITSAINVRRSTYKELEEGTRGFKQILGKGEHRLLVYEYMSNGSLATFLFGISRPHWNQRVQISFGIARGLMYLHEECNTQIIHCDIKPQNVLLDKNFTPWIADFGLAKLLLAEQTRAAPTGMRGTVGSFVASPVLHFQWEEEALIDWAYECYKDKELDKLVENNEEAKNDMKMLERIVLVAIWCIQEDPSLRPSMKRVTQMLEGVIEVYVPPCPSVYTPSLSSKY</sequence>
<name>A0A2N9GPQ4_FAGSY</name>
<feature type="region of interest" description="Disordered" evidence="17">
    <location>
        <begin position="496"/>
        <end position="517"/>
    </location>
</feature>
<evidence type="ECO:0000256" key="1">
    <source>
        <dbReference type="ARBA" id="ARBA00001974"/>
    </source>
</evidence>
<dbReference type="Pfam" id="PF01453">
    <property type="entry name" value="B_lectin"/>
    <property type="match status" value="1"/>
</dbReference>
<evidence type="ECO:0000256" key="13">
    <source>
        <dbReference type="ARBA" id="ARBA00023157"/>
    </source>
</evidence>
<feature type="domain" description="Protein kinase" evidence="19">
    <location>
        <begin position="2413"/>
        <end position="2676"/>
    </location>
</feature>
<dbReference type="Gene3D" id="2.90.10.10">
    <property type="entry name" value="Bulb-type lectin domain"/>
    <property type="match status" value="1"/>
</dbReference>
<evidence type="ECO:0000256" key="15">
    <source>
        <dbReference type="ARBA" id="ARBA00047899"/>
    </source>
</evidence>
<keyword evidence="11" id="KW-0067">ATP-binding</keyword>
<dbReference type="InterPro" id="IPR023173">
    <property type="entry name" value="NADPH_Cyt_P450_Rdtase_alpha"/>
</dbReference>
<dbReference type="CDD" id="cd00028">
    <property type="entry name" value="B_lectin"/>
    <property type="match status" value="1"/>
</dbReference>
<evidence type="ECO:0000256" key="12">
    <source>
        <dbReference type="ARBA" id="ARBA00023002"/>
    </source>
</evidence>
<dbReference type="Gene3D" id="3.40.50.80">
    <property type="entry name" value="Nucleotide-binding domain of ferredoxin-NADP reductase (FNR) module"/>
    <property type="match status" value="1"/>
</dbReference>
<dbReference type="PROSITE" id="PS50878">
    <property type="entry name" value="RT_POL"/>
    <property type="match status" value="1"/>
</dbReference>
<dbReference type="EC" id="2.7.11.1" evidence="2"/>
<dbReference type="InterPro" id="IPR011009">
    <property type="entry name" value="Kinase-like_dom_sf"/>
</dbReference>
<evidence type="ECO:0000256" key="10">
    <source>
        <dbReference type="ARBA" id="ARBA00022827"/>
    </source>
</evidence>
<evidence type="ECO:0000256" key="6">
    <source>
        <dbReference type="ARBA" id="ARBA00022679"/>
    </source>
</evidence>
<dbReference type="SMART" id="SM00108">
    <property type="entry name" value="B_lectin"/>
    <property type="match status" value="1"/>
</dbReference>
<dbReference type="SUPFAM" id="SSF52343">
    <property type="entry name" value="Ferredoxin reductase-like, C-terminal NADP-linked domain"/>
    <property type="match status" value="1"/>
</dbReference>
<protein>
    <recommendedName>
        <fullName evidence="2">non-specific serine/threonine protein kinase</fullName>
        <ecNumber evidence="2">2.7.11.1</ecNumber>
    </recommendedName>
</protein>
<keyword evidence="9" id="KW-0418">Kinase</keyword>
<feature type="domain" description="Bulb-type lectin" evidence="21">
    <location>
        <begin position="2024"/>
        <end position="2146"/>
    </location>
</feature>
<comment type="catalytic activity">
    <reaction evidence="16">
        <text>L-seryl-[protein] + ATP = O-phospho-L-seryl-[protein] + ADP + H(+)</text>
        <dbReference type="Rhea" id="RHEA:17989"/>
        <dbReference type="Rhea" id="RHEA-COMP:9863"/>
        <dbReference type="Rhea" id="RHEA-COMP:11604"/>
        <dbReference type="ChEBI" id="CHEBI:15378"/>
        <dbReference type="ChEBI" id="CHEBI:29999"/>
        <dbReference type="ChEBI" id="CHEBI:30616"/>
        <dbReference type="ChEBI" id="CHEBI:83421"/>
        <dbReference type="ChEBI" id="CHEBI:456216"/>
        <dbReference type="EC" id="2.7.11.1"/>
    </reaction>
</comment>
<keyword evidence="8" id="KW-0547">Nucleotide-binding</keyword>
<comment type="catalytic activity">
    <reaction evidence="15">
        <text>L-threonyl-[protein] + ATP = O-phospho-L-threonyl-[protein] + ADP + H(+)</text>
        <dbReference type="Rhea" id="RHEA:46608"/>
        <dbReference type="Rhea" id="RHEA-COMP:11060"/>
        <dbReference type="Rhea" id="RHEA-COMP:11605"/>
        <dbReference type="ChEBI" id="CHEBI:15378"/>
        <dbReference type="ChEBI" id="CHEBI:30013"/>
        <dbReference type="ChEBI" id="CHEBI:30616"/>
        <dbReference type="ChEBI" id="CHEBI:61977"/>
        <dbReference type="ChEBI" id="CHEBI:456216"/>
        <dbReference type="EC" id="2.7.11.1"/>
    </reaction>
</comment>
<keyword evidence="3" id="KW-0723">Serine/threonine-protein kinase</keyword>
<comment type="cofactor">
    <cofactor evidence="1">
        <name>FAD</name>
        <dbReference type="ChEBI" id="CHEBI:57692"/>
    </cofactor>
</comment>
<dbReference type="FunFam" id="3.40.50.80:FF:000032">
    <property type="entry name" value="NADPH-dependent diflavin oxidoreductase 1"/>
    <property type="match status" value="1"/>
</dbReference>
<dbReference type="SUPFAM" id="SSF51110">
    <property type="entry name" value="alpha-D-mannose-specific plant lectins"/>
    <property type="match status" value="1"/>
</dbReference>
<evidence type="ECO:0000256" key="14">
    <source>
        <dbReference type="ARBA" id="ARBA00023180"/>
    </source>
</evidence>
<dbReference type="Gene3D" id="1.10.510.10">
    <property type="entry name" value="Transferase(Phosphotransferase) domain 1"/>
    <property type="match status" value="2"/>
</dbReference>
<dbReference type="InterPro" id="IPR017927">
    <property type="entry name" value="FAD-bd_FR_type"/>
</dbReference>
<dbReference type="InterPro" id="IPR000477">
    <property type="entry name" value="RT_dom"/>
</dbReference>
<keyword evidence="4" id="KW-0245">EGF-like domain</keyword>
<keyword evidence="13" id="KW-1015">Disulfide bond</keyword>
<keyword evidence="18" id="KW-0812">Transmembrane</keyword>
<dbReference type="PROSITE" id="PS50927">
    <property type="entry name" value="BULB_LECTIN"/>
    <property type="match status" value="1"/>
</dbReference>
<organism evidence="23">
    <name type="scientific">Fagus sylvatica</name>
    <name type="common">Beechnut</name>
    <dbReference type="NCBI Taxonomy" id="28930"/>
    <lineage>
        <taxon>Eukaryota</taxon>
        <taxon>Viridiplantae</taxon>
        <taxon>Streptophyta</taxon>
        <taxon>Embryophyta</taxon>
        <taxon>Tracheophyta</taxon>
        <taxon>Spermatophyta</taxon>
        <taxon>Magnoliopsida</taxon>
        <taxon>eudicotyledons</taxon>
        <taxon>Gunneridae</taxon>
        <taxon>Pentapetalae</taxon>
        <taxon>rosids</taxon>
        <taxon>fabids</taxon>
        <taxon>Fagales</taxon>
        <taxon>Fagaceae</taxon>
        <taxon>Fagus</taxon>
    </lineage>
</organism>
<evidence type="ECO:0000259" key="20">
    <source>
        <dbReference type="PROSITE" id="PS50878"/>
    </source>
</evidence>
<dbReference type="Pfam" id="PF00078">
    <property type="entry name" value="RVT_1"/>
    <property type="match status" value="1"/>
</dbReference>
<feature type="domain" description="FAD-binding FR-type" evidence="22">
    <location>
        <begin position="1602"/>
        <end position="1809"/>
    </location>
</feature>
<dbReference type="InterPro" id="IPR008271">
    <property type="entry name" value="Ser/Thr_kinase_AS"/>
</dbReference>
<dbReference type="Pfam" id="PF00069">
    <property type="entry name" value="Pkinase"/>
    <property type="match status" value="1"/>
</dbReference>
<evidence type="ECO:0000256" key="2">
    <source>
        <dbReference type="ARBA" id="ARBA00012513"/>
    </source>
</evidence>
<dbReference type="Gene3D" id="2.40.30.10">
    <property type="entry name" value="Translation factors"/>
    <property type="match status" value="1"/>
</dbReference>
<keyword evidence="12" id="KW-0560">Oxidoreductase</keyword>
<keyword evidence="6" id="KW-0808">Transferase</keyword>
<keyword evidence="7" id="KW-0732">Signal</keyword>
<dbReference type="GO" id="GO:0016491">
    <property type="term" value="F:oxidoreductase activity"/>
    <property type="evidence" value="ECO:0007669"/>
    <property type="project" value="UniProtKB-KW"/>
</dbReference>
<dbReference type="InterPro" id="IPR036691">
    <property type="entry name" value="Endo/exonu/phosph_ase_sf"/>
</dbReference>
<dbReference type="InterPro" id="IPR051343">
    <property type="entry name" value="G-type_lectin_kinases/EP1-like"/>
</dbReference>
<dbReference type="FunFam" id="1.10.510.10:FF:001023">
    <property type="entry name" value="Os07g0541700 protein"/>
    <property type="match status" value="1"/>
</dbReference>
<dbReference type="SUPFAM" id="SSF56112">
    <property type="entry name" value="Protein kinase-like (PK-like)"/>
    <property type="match status" value="1"/>
</dbReference>
<dbReference type="PROSITE" id="PS50011">
    <property type="entry name" value="PROTEIN_KINASE_DOM"/>
    <property type="match status" value="1"/>
</dbReference>
<keyword evidence="14" id="KW-0325">Glycoprotein</keyword>
<proteinExistence type="predicted"/>
<dbReference type="SUPFAM" id="SSF56219">
    <property type="entry name" value="DNase I-like"/>
    <property type="match status" value="1"/>
</dbReference>
<dbReference type="GO" id="GO:0005524">
    <property type="term" value="F:ATP binding"/>
    <property type="evidence" value="ECO:0007669"/>
    <property type="project" value="UniProtKB-KW"/>
</dbReference>
<dbReference type="Gene3D" id="3.60.10.10">
    <property type="entry name" value="Endonuclease/exonuclease/phosphatase"/>
    <property type="match status" value="1"/>
</dbReference>
<feature type="compositionally biased region" description="Acidic residues" evidence="17">
    <location>
        <begin position="400"/>
        <end position="411"/>
    </location>
</feature>
<dbReference type="InterPro" id="IPR001480">
    <property type="entry name" value="Bulb-type_lectin_dom"/>
</dbReference>
<dbReference type="InterPro" id="IPR026960">
    <property type="entry name" value="RVT-Znf"/>
</dbReference>
<dbReference type="Gene3D" id="1.20.990.10">
    <property type="entry name" value="NADPH-cytochrome p450 Reductase, Chain A, domain 3"/>
    <property type="match status" value="1"/>
</dbReference>
<evidence type="ECO:0000256" key="3">
    <source>
        <dbReference type="ARBA" id="ARBA00022527"/>
    </source>
</evidence>
<dbReference type="GO" id="GO:0004674">
    <property type="term" value="F:protein serine/threonine kinase activity"/>
    <property type="evidence" value="ECO:0007669"/>
    <property type="project" value="UniProtKB-KW"/>
</dbReference>
<evidence type="ECO:0000256" key="8">
    <source>
        <dbReference type="ARBA" id="ARBA00022741"/>
    </source>
</evidence>
<dbReference type="InterPro" id="IPR000719">
    <property type="entry name" value="Prot_kinase_dom"/>
</dbReference>
<evidence type="ECO:0000256" key="11">
    <source>
        <dbReference type="ARBA" id="ARBA00022840"/>
    </source>
</evidence>
<keyword evidence="10" id="KW-0274">FAD</keyword>
<evidence type="ECO:0000256" key="18">
    <source>
        <dbReference type="SAM" id="Phobius"/>
    </source>
</evidence>
<dbReference type="InterPro" id="IPR001433">
    <property type="entry name" value="OxRdtase_FAD/NAD-bd"/>
</dbReference>
<evidence type="ECO:0000313" key="23">
    <source>
        <dbReference type="EMBL" id="SPD01622.1"/>
    </source>
</evidence>
<feature type="region of interest" description="Disordered" evidence="17">
    <location>
        <begin position="385"/>
        <end position="411"/>
    </location>
</feature>
<reference evidence="23" key="1">
    <citation type="submission" date="2018-02" db="EMBL/GenBank/DDBJ databases">
        <authorList>
            <person name="Cohen D.B."/>
            <person name="Kent A.D."/>
        </authorList>
    </citation>
    <scope>NUCLEOTIDE SEQUENCE</scope>
</reference>
<evidence type="ECO:0000256" key="16">
    <source>
        <dbReference type="ARBA" id="ARBA00048679"/>
    </source>
</evidence>
<evidence type="ECO:0000256" key="4">
    <source>
        <dbReference type="ARBA" id="ARBA00022536"/>
    </source>
</evidence>
<evidence type="ECO:0000259" key="19">
    <source>
        <dbReference type="PROSITE" id="PS50011"/>
    </source>
</evidence>
<dbReference type="InterPro" id="IPR001709">
    <property type="entry name" value="Flavoprot_Pyr_Nucl_cyt_Rdtase"/>
</dbReference>
<dbReference type="InterPro" id="IPR039261">
    <property type="entry name" value="FNR_nucleotide-bd"/>
</dbReference>
<dbReference type="SUPFAM" id="SSF56672">
    <property type="entry name" value="DNA/RNA polymerases"/>
    <property type="match status" value="1"/>
</dbReference>
<evidence type="ECO:0000256" key="17">
    <source>
        <dbReference type="SAM" id="MobiDB-lite"/>
    </source>
</evidence>
<dbReference type="EMBL" id="OIVN01002223">
    <property type="protein sequence ID" value="SPD01622.1"/>
    <property type="molecule type" value="Genomic_DNA"/>
</dbReference>
<dbReference type="InterPro" id="IPR036426">
    <property type="entry name" value="Bulb-type_lectin_dom_sf"/>
</dbReference>
<dbReference type="InterPro" id="IPR003097">
    <property type="entry name" value="CysJ-like_FAD-binding"/>
</dbReference>
<evidence type="ECO:0000256" key="5">
    <source>
        <dbReference type="ARBA" id="ARBA00022630"/>
    </source>
</evidence>
<dbReference type="SUPFAM" id="SSF63380">
    <property type="entry name" value="Riboflavin synthase domain-like"/>
    <property type="match status" value="1"/>
</dbReference>
<dbReference type="Pfam" id="PF13966">
    <property type="entry name" value="zf-RVT"/>
    <property type="match status" value="1"/>
</dbReference>